<dbReference type="Pfam" id="PF00302">
    <property type="entry name" value="CAT"/>
    <property type="match status" value="1"/>
</dbReference>
<gene>
    <name evidence="2" type="ORF">H171_0674</name>
</gene>
<evidence type="ECO:0000313" key="2">
    <source>
        <dbReference type="EMBL" id="PJJ27216.1"/>
    </source>
</evidence>
<dbReference type="SUPFAM" id="SSF52777">
    <property type="entry name" value="CoA-dependent acyltransferases"/>
    <property type="match status" value="1"/>
</dbReference>
<dbReference type="InterPro" id="IPR023213">
    <property type="entry name" value="CAT-like_dom_sf"/>
</dbReference>
<dbReference type="PANTHER" id="PTHR38474">
    <property type="entry name" value="SLR0299 PROTEIN"/>
    <property type="match status" value="1"/>
</dbReference>
<dbReference type="Proteomes" id="UP000231092">
    <property type="component" value="Unassembled WGS sequence"/>
</dbReference>
<dbReference type="AlphaFoldDB" id="A0A2M8Z189"/>
<organism evidence="2 3">
    <name type="scientific">[Clostridium] celerecrescens 18A</name>
    <dbReference type="NCBI Taxonomy" id="1286362"/>
    <lineage>
        <taxon>Bacteria</taxon>
        <taxon>Bacillati</taxon>
        <taxon>Bacillota</taxon>
        <taxon>Clostridia</taxon>
        <taxon>Lachnospirales</taxon>
        <taxon>Lachnospiraceae</taxon>
        <taxon>Lacrimispora</taxon>
    </lineage>
</organism>
<sequence length="329" mass="39014">MIRKLIEKEKMNLDKIKIDKFLDNQGKITQLPQKQSIRAATLCYLAEKFESNRNYTEKEVNSICEAWHTFGDYFILRRELIDYGLLCREPDGSRYWKPKNDLPNRTDKELRLNTAFHLIDFDNWDRKQYFYYFTKMLPTGFSISVEADITNTYNMIKKQNKKFFPAYLYLASKLITEQQEFRISNLNEQLGYYEVLHPSYACFHQDDKTMSNMWTEYDPNFEIFYDNYMEDQDRYADNHGILAKPDTPPQNSFMIGMLPWIKFTSYTPVPYADINNYFPVIQAGQFFDRDGKKIMPLSITVHHAVADGYHVGLFLEKFKTGIAAPESWI</sequence>
<feature type="domain" description="DUF2087" evidence="1">
    <location>
        <begin position="27"/>
        <end position="96"/>
    </location>
</feature>
<dbReference type="PANTHER" id="PTHR38474:SF2">
    <property type="entry name" value="CHLORAMPHENICOL ACETYLTRANSFERASE"/>
    <property type="match status" value="1"/>
</dbReference>
<protein>
    <submittedName>
        <fullName evidence="2">Chloramphenicol O-acetyltransferase</fullName>
    </submittedName>
</protein>
<accession>A0A2M8Z189</accession>
<dbReference type="EMBL" id="PGET01000001">
    <property type="protein sequence ID" value="PJJ27216.1"/>
    <property type="molecule type" value="Genomic_DNA"/>
</dbReference>
<dbReference type="InterPro" id="IPR018656">
    <property type="entry name" value="DUF2087"/>
</dbReference>
<dbReference type="SMART" id="SM01059">
    <property type="entry name" value="CAT"/>
    <property type="match status" value="1"/>
</dbReference>
<dbReference type="Pfam" id="PF09860">
    <property type="entry name" value="DUF2087"/>
    <property type="match status" value="1"/>
</dbReference>
<keyword evidence="2" id="KW-0808">Transferase</keyword>
<reference evidence="2 3" key="1">
    <citation type="submission" date="2017-11" db="EMBL/GenBank/DDBJ databases">
        <title>Understudied soil microbes with underappreciated capabilities: Untangling the Clostridium saccharolyticum group.</title>
        <authorList>
            <person name="Leschine S."/>
        </authorList>
    </citation>
    <scope>NUCLEOTIDE SEQUENCE [LARGE SCALE GENOMIC DNA]</scope>
    <source>
        <strain evidence="2 3">18A</strain>
    </source>
</reference>
<evidence type="ECO:0000259" key="1">
    <source>
        <dbReference type="Pfam" id="PF09860"/>
    </source>
</evidence>
<proteinExistence type="predicted"/>
<dbReference type="InterPro" id="IPR001707">
    <property type="entry name" value="Cmp_AcTrfase"/>
</dbReference>
<comment type="caution">
    <text evidence="2">The sequence shown here is derived from an EMBL/GenBank/DDBJ whole genome shotgun (WGS) entry which is preliminary data.</text>
</comment>
<dbReference type="GO" id="GO:0008811">
    <property type="term" value="F:chloramphenicol O-acetyltransferase activity"/>
    <property type="evidence" value="ECO:0007669"/>
    <property type="project" value="InterPro"/>
</dbReference>
<dbReference type="Gene3D" id="3.30.559.10">
    <property type="entry name" value="Chloramphenicol acetyltransferase-like domain"/>
    <property type="match status" value="1"/>
</dbReference>
<name>A0A2M8Z189_9FIRM</name>
<evidence type="ECO:0000313" key="3">
    <source>
        <dbReference type="Proteomes" id="UP000231092"/>
    </source>
</evidence>
<dbReference type="OrthoDB" id="9801766at2"/>